<proteinExistence type="predicted"/>
<name>A0A9J7E854_SPOLT</name>
<dbReference type="Proteomes" id="UP000301870">
    <property type="component" value="Chromosome 17"/>
</dbReference>
<keyword evidence="3" id="KW-1185">Reference proteome</keyword>
<dbReference type="AlphaFoldDB" id="A0A9J7E854"/>
<dbReference type="RefSeq" id="XP_022822894.1">
    <property type="nucleotide sequence ID" value="XM_022967126.1"/>
</dbReference>
<dbReference type="OrthoDB" id="8186171at2759"/>
<feature type="domain" description="BEN" evidence="2">
    <location>
        <begin position="75"/>
        <end position="170"/>
    </location>
</feature>
<evidence type="ECO:0000313" key="5">
    <source>
        <dbReference type="RefSeq" id="XP_022822894.1"/>
    </source>
</evidence>
<evidence type="ECO:0000259" key="2">
    <source>
        <dbReference type="PROSITE" id="PS51457"/>
    </source>
</evidence>
<dbReference type="SMART" id="SM01025">
    <property type="entry name" value="BEN"/>
    <property type="match status" value="1"/>
</dbReference>
<gene>
    <name evidence="4 5" type="primary">LOC111353915</name>
</gene>
<feature type="region of interest" description="Disordered" evidence="1">
    <location>
        <begin position="1"/>
        <end position="23"/>
    </location>
</feature>
<feature type="region of interest" description="Disordered" evidence="1">
    <location>
        <begin position="182"/>
        <end position="202"/>
    </location>
</feature>
<organism evidence="3 5">
    <name type="scientific">Spodoptera litura</name>
    <name type="common">Asian cotton leafworm</name>
    <dbReference type="NCBI Taxonomy" id="69820"/>
    <lineage>
        <taxon>Eukaryota</taxon>
        <taxon>Metazoa</taxon>
        <taxon>Ecdysozoa</taxon>
        <taxon>Arthropoda</taxon>
        <taxon>Hexapoda</taxon>
        <taxon>Insecta</taxon>
        <taxon>Pterygota</taxon>
        <taxon>Neoptera</taxon>
        <taxon>Endopterygota</taxon>
        <taxon>Lepidoptera</taxon>
        <taxon>Glossata</taxon>
        <taxon>Ditrysia</taxon>
        <taxon>Noctuoidea</taxon>
        <taxon>Noctuidae</taxon>
        <taxon>Amphipyrinae</taxon>
        <taxon>Spodoptera</taxon>
    </lineage>
</organism>
<dbReference type="InterPro" id="IPR018379">
    <property type="entry name" value="BEN_domain"/>
</dbReference>
<protein>
    <submittedName>
        <fullName evidence="4 5">Early boundary activity protein 1-like</fullName>
    </submittedName>
</protein>
<accession>A0A9J7E854</accession>
<evidence type="ECO:0000256" key="1">
    <source>
        <dbReference type="SAM" id="MobiDB-lite"/>
    </source>
</evidence>
<dbReference type="PROSITE" id="PS51457">
    <property type="entry name" value="BEN"/>
    <property type="match status" value="1"/>
</dbReference>
<reference evidence="4 5" key="1">
    <citation type="submission" date="2025-04" db="UniProtKB">
        <authorList>
            <consortium name="RefSeq"/>
        </authorList>
    </citation>
    <scope>IDENTIFICATION</scope>
    <source>
        <strain evidence="4 5">Ishihara</strain>
        <tissue evidence="4 5">Whole body</tissue>
    </source>
</reference>
<evidence type="ECO:0000313" key="3">
    <source>
        <dbReference type="Proteomes" id="UP000301870"/>
    </source>
</evidence>
<dbReference type="Pfam" id="PF10523">
    <property type="entry name" value="BEN"/>
    <property type="match status" value="1"/>
</dbReference>
<evidence type="ECO:0000313" key="4">
    <source>
        <dbReference type="RefSeq" id="XP_022822893.1"/>
    </source>
</evidence>
<dbReference type="Gene3D" id="1.10.10.2590">
    <property type="entry name" value="BEN domain"/>
    <property type="match status" value="1"/>
</dbReference>
<dbReference type="KEGG" id="sliu:111353915"/>
<feature type="compositionally biased region" description="Basic and acidic residues" evidence="1">
    <location>
        <begin position="1"/>
        <end position="20"/>
    </location>
</feature>
<feature type="compositionally biased region" description="Pro residues" evidence="1">
    <location>
        <begin position="187"/>
        <end position="202"/>
    </location>
</feature>
<sequence length="202" mass="22802">MNSLREKDVDYVNEDKDHDQGMVGSHLVSRQPYKAALNDGNQANNYSAEVTSKMQNDRNFRMSNMKPGVEWIGIGTGHTMIHKDEYESINWESYGIATRSLLRLTFPRQILATHCLSRKNSQPFPSQAKMYLDPRKVADIIQEVMKKCGAPENKIRSIITSTCADEARIRKARMRQIPFAKVNNENLPPPTAEAATPPPAAE</sequence>
<dbReference type="GeneID" id="111353915"/>
<dbReference type="GO" id="GO:0003677">
    <property type="term" value="F:DNA binding"/>
    <property type="evidence" value="ECO:0007669"/>
    <property type="project" value="InterPro"/>
</dbReference>
<dbReference type="RefSeq" id="XP_022822893.1">
    <property type="nucleotide sequence ID" value="XM_022967125.1"/>
</dbReference>